<evidence type="ECO:0000313" key="5">
    <source>
        <dbReference type="EMBL" id="CAF3997515.1"/>
    </source>
</evidence>
<dbReference type="PANTHER" id="PTHR43420">
    <property type="entry name" value="ACETYLTRANSFERASE"/>
    <property type="match status" value="1"/>
</dbReference>
<dbReference type="AlphaFoldDB" id="A0A813M1H0"/>
<accession>A0A813M1H0</accession>
<keyword evidence="1" id="KW-0808">Transferase</keyword>
<sequence>MTFHIVQIDSSRLSEFSNIPISFEVHSIYDVIDDNNEQIKLIERPLLTSYIKDYDQLFNSDSSHLWSNMDTTNWGIFLALDATQNDKVIGGAIVEMPECALCDFRVDPSYRRLGVGKALFKHAVQWAKQQGKTKHMSIETQNTNVSACRFYSAMGAKLGDIDRNAYLDDEQVKHEIRLNYYIDLEK</sequence>
<feature type="domain" description="N-acetyltransferase" evidence="3">
    <location>
        <begin position="37"/>
        <end position="183"/>
    </location>
</feature>
<evidence type="ECO:0000256" key="1">
    <source>
        <dbReference type="ARBA" id="ARBA00022679"/>
    </source>
</evidence>
<comment type="caution">
    <text evidence="4">The sequence shown here is derived from an EMBL/GenBank/DDBJ whole genome shotgun (WGS) entry which is preliminary data.</text>
</comment>
<dbReference type="Pfam" id="PF00583">
    <property type="entry name" value="Acetyltransf_1"/>
    <property type="match status" value="1"/>
</dbReference>
<dbReference type="GO" id="GO:0016747">
    <property type="term" value="F:acyltransferase activity, transferring groups other than amino-acyl groups"/>
    <property type="evidence" value="ECO:0007669"/>
    <property type="project" value="InterPro"/>
</dbReference>
<dbReference type="CDD" id="cd04301">
    <property type="entry name" value="NAT_SF"/>
    <property type="match status" value="1"/>
</dbReference>
<dbReference type="Proteomes" id="UP000663868">
    <property type="component" value="Unassembled WGS sequence"/>
</dbReference>
<keyword evidence="2" id="KW-0012">Acyltransferase</keyword>
<dbReference type="Gene3D" id="3.40.630.30">
    <property type="match status" value="1"/>
</dbReference>
<dbReference type="InterPro" id="IPR000182">
    <property type="entry name" value="GNAT_dom"/>
</dbReference>
<dbReference type="SUPFAM" id="SSF55729">
    <property type="entry name" value="Acyl-CoA N-acyltransferases (Nat)"/>
    <property type="match status" value="1"/>
</dbReference>
<proteinExistence type="predicted"/>
<evidence type="ECO:0000256" key="2">
    <source>
        <dbReference type="ARBA" id="ARBA00023315"/>
    </source>
</evidence>
<dbReference type="EMBL" id="CAJOBB010002775">
    <property type="protein sequence ID" value="CAF3997515.1"/>
    <property type="molecule type" value="Genomic_DNA"/>
</dbReference>
<dbReference type="Proteomes" id="UP000663860">
    <property type="component" value="Unassembled WGS sequence"/>
</dbReference>
<evidence type="ECO:0000259" key="3">
    <source>
        <dbReference type="PROSITE" id="PS51186"/>
    </source>
</evidence>
<dbReference type="InterPro" id="IPR050680">
    <property type="entry name" value="YpeA/RimI_acetyltransf"/>
</dbReference>
<dbReference type="PROSITE" id="PS51186">
    <property type="entry name" value="GNAT"/>
    <property type="match status" value="1"/>
</dbReference>
<evidence type="ECO:0000313" key="4">
    <source>
        <dbReference type="EMBL" id="CAF0714411.1"/>
    </source>
</evidence>
<name>A0A813M1H0_9BILA</name>
<evidence type="ECO:0000313" key="6">
    <source>
        <dbReference type="Proteomes" id="UP000663860"/>
    </source>
</evidence>
<protein>
    <recommendedName>
        <fullName evidence="3">N-acetyltransferase domain-containing protein</fullName>
    </recommendedName>
</protein>
<dbReference type="EMBL" id="CAJNOE010000003">
    <property type="protein sequence ID" value="CAF0714411.1"/>
    <property type="molecule type" value="Genomic_DNA"/>
</dbReference>
<organism evidence="4 6">
    <name type="scientific">Adineta steineri</name>
    <dbReference type="NCBI Taxonomy" id="433720"/>
    <lineage>
        <taxon>Eukaryota</taxon>
        <taxon>Metazoa</taxon>
        <taxon>Spiralia</taxon>
        <taxon>Gnathifera</taxon>
        <taxon>Rotifera</taxon>
        <taxon>Eurotatoria</taxon>
        <taxon>Bdelloidea</taxon>
        <taxon>Adinetida</taxon>
        <taxon>Adinetidae</taxon>
        <taxon>Adineta</taxon>
    </lineage>
</organism>
<reference evidence="4" key="1">
    <citation type="submission" date="2021-02" db="EMBL/GenBank/DDBJ databases">
        <authorList>
            <person name="Nowell W R."/>
        </authorList>
    </citation>
    <scope>NUCLEOTIDE SEQUENCE</scope>
</reference>
<dbReference type="InterPro" id="IPR016181">
    <property type="entry name" value="Acyl_CoA_acyltransferase"/>
</dbReference>
<gene>
    <name evidence="4" type="ORF">IZO911_LOCUS677</name>
    <name evidence="5" type="ORF">KXQ929_LOCUS28278</name>
</gene>